<dbReference type="InterPro" id="IPR010994">
    <property type="entry name" value="RuvA_2-like"/>
</dbReference>
<evidence type="ECO:0000313" key="2">
    <source>
        <dbReference type="EMBL" id="MDA7020439.1"/>
    </source>
</evidence>
<dbReference type="Proteomes" id="UP000330809">
    <property type="component" value="Unassembled WGS sequence"/>
</dbReference>
<evidence type="ECO:0000313" key="4">
    <source>
        <dbReference type="EMBL" id="VFB21802.1"/>
    </source>
</evidence>
<dbReference type="SUPFAM" id="SSF47781">
    <property type="entry name" value="RuvA domain 2-like"/>
    <property type="match status" value="1"/>
</dbReference>
<reference evidence="2 7" key="3">
    <citation type="submission" date="2023-01" db="EMBL/GenBank/DDBJ databases">
        <title>Effects of deletion of Siderophore biosynthase gene in Pseudomonas fragi on quorum sensing and spoliage ability.</title>
        <authorList>
            <person name="Cui F."/>
            <person name="Wang D."/>
            <person name="Liu J."/>
            <person name="Wang Q."/>
            <person name="Li T."/>
            <person name="Li J."/>
        </authorList>
    </citation>
    <scope>NUCLEOTIDE SEQUENCE [LARGE SCALE GENOMIC DNA]</scope>
    <source>
        <strain evidence="2 7">MS-10</strain>
    </source>
</reference>
<evidence type="ECO:0000313" key="3">
    <source>
        <dbReference type="EMBL" id="PAA08162.1"/>
    </source>
</evidence>
<feature type="signal peptide" evidence="1">
    <location>
        <begin position="1"/>
        <end position="23"/>
    </location>
</feature>
<evidence type="ECO:0000313" key="6">
    <source>
        <dbReference type="Proteomes" id="UP000330809"/>
    </source>
</evidence>
<dbReference type="GO" id="GO:0015627">
    <property type="term" value="C:type II protein secretion system complex"/>
    <property type="evidence" value="ECO:0007669"/>
    <property type="project" value="TreeGrafter"/>
</dbReference>
<proteinExistence type="predicted"/>
<dbReference type="Gene3D" id="1.10.150.280">
    <property type="entry name" value="AF1531-like domain"/>
    <property type="match status" value="1"/>
</dbReference>
<dbReference type="NCBIfam" id="TIGR00426">
    <property type="entry name" value="competence protein ComEA helix-hairpin-helix repeat region"/>
    <property type="match status" value="1"/>
</dbReference>
<feature type="chain" id="PRO_5011915428" evidence="1">
    <location>
        <begin position="24"/>
        <end position="109"/>
    </location>
</feature>
<dbReference type="InterPro" id="IPR051675">
    <property type="entry name" value="Endo/Exo/Phosphatase_dom_1"/>
</dbReference>
<dbReference type="OrthoDB" id="7510573at2"/>
<dbReference type="GO" id="GO:0015628">
    <property type="term" value="P:protein secretion by the type II secretion system"/>
    <property type="evidence" value="ECO:0007669"/>
    <property type="project" value="TreeGrafter"/>
</dbReference>
<protein>
    <submittedName>
        <fullName evidence="3 4">Competence protein ComEA</fullName>
    </submittedName>
    <submittedName>
        <fullName evidence="2">Helix-hairpin-helix domain-containing protein</fullName>
    </submittedName>
</protein>
<name>A0A267A8U3_PSEFR</name>
<keyword evidence="7" id="KW-1185">Reference proteome</keyword>
<evidence type="ECO:0000256" key="1">
    <source>
        <dbReference type="SAM" id="SignalP"/>
    </source>
</evidence>
<accession>A0A267A8U3</accession>
<dbReference type="RefSeq" id="WP_095002782.1">
    <property type="nucleotide sequence ID" value="NZ_CAACYJ010000040.1"/>
</dbReference>
<dbReference type="GeneID" id="89544008"/>
<evidence type="ECO:0000313" key="7">
    <source>
        <dbReference type="Proteomes" id="UP001212337"/>
    </source>
</evidence>
<keyword evidence="1" id="KW-0732">Signal</keyword>
<sequence>MRTAFLSSIFFALMVGVSSVAHAAPAAGAVEPVVAAPVVLDAKVVTININTADEATLQRELSGVGAVKAKAIVAYREANGDFTSVDELLEVKGIGKVILERNRDKIVIS</sequence>
<dbReference type="InterPro" id="IPR004509">
    <property type="entry name" value="Competence_ComEA_HhH"/>
</dbReference>
<dbReference type="AlphaFoldDB" id="A0A267A8U3"/>
<dbReference type="EMBL" id="NQKQ01000022">
    <property type="protein sequence ID" value="PAA08162.1"/>
    <property type="molecule type" value="Genomic_DNA"/>
</dbReference>
<reference evidence="4 6" key="2">
    <citation type="submission" date="2019-02" db="EMBL/GenBank/DDBJ databases">
        <authorList>
            <consortium name="Pathogen Informatics"/>
        </authorList>
    </citation>
    <scope>NUCLEOTIDE SEQUENCE [LARGE SCALE GENOMIC DNA]</scope>
    <source>
        <strain evidence="4 6">3012STDY7103891</strain>
    </source>
</reference>
<reference evidence="3 5" key="1">
    <citation type="submission" date="2017-08" db="EMBL/GenBank/DDBJ databases">
        <title>Genomic and metabolic characterisation of spoilage-associated Pseudomonas species.</title>
        <authorList>
            <person name="Stanborough T."/>
            <person name="Fegan N."/>
            <person name="Powell S.M."/>
            <person name="Singh T."/>
            <person name="Tamplin M.L."/>
            <person name="Chandry P.S."/>
        </authorList>
    </citation>
    <scope>NUCLEOTIDE SEQUENCE [LARGE SCALE GENOMIC DNA]</scope>
    <source>
        <strain evidence="3 5">F1801</strain>
    </source>
</reference>
<dbReference type="PANTHER" id="PTHR21180">
    <property type="entry name" value="ENDONUCLEASE/EXONUCLEASE/PHOSPHATASE FAMILY DOMAIN-CONTAINING PROTEIN 1"/>
    <property type="match status" value="1"/>
</dbReference>
<dbReference type="Pfam" id="PF12836">
    <property type="entry name" value="HHH_3"/>
    <property type="match status" value="1"/>
</dbReference>
<dbReference type="EMBL" id="JAQJVI010000001">
    <property type="protein sequence ID" value="MDA7020439.1"/>
    <property type="molecule type" value="Genomic_DNA"/>
</dbReference>
<gene>
    <name evidence="3" type="ORF">CJU81_17905</name>
    <name evidence="4" type="ORF">NCTC10754_04476</name>
    <name evidence="2" type="ORF">PI499_00875</name>
</gene>
<organism evidence="3 5">
    <name type="scientific">Pseudomonas fragi</name>
    <dbReference type="NCBI Taxonomy" id="296"/>
    <lineage>
        <taxon>Bacteria</taxon>
        <taxon>Pseudomonadati</taxon>
        <taxon>Pseudomonadota</taxon>
        <taxon>Gammaproteobacteria</taxon>
        <taxon>Pseudomonadales</taxon>
        <taxon>Pseudomonadaceae</taxon>
        <taxon>Pseudomonas</taxon>
    </lineage>
</organism>
<dbReference type="PANTHER" id="PTHR21180:SF32">
    <property type="entry name" value="ENDONUCLEASE_EXONUCLEASE_PHOSPHATASE FAMILY DOMAIN-CONTAINING PROTEIN 1"/>
    <property type="match status" value="1"/>
</dbReference>
<evidence type="ECO:0000313" key="5">
    <source>
        <dbReference type="Proteomes" id="UP000215861"/>
    </source>
</evidence>
<dbReference type="EMBL" id="CAACYJ010000040">
    <property type="protein sequence ID" value="VFB21802.1"/>
    <property type="molecule type" value="Genomic_DNA"/>
</dbReference>
<dbReference type="Proteomes" id="UP001212337">
    <property type="component" value="Unassembled WGS sequence"/>
</dbReference>
<dbReference type="Proteomes" id="UP000215861">
    <property type="component" value="Unassembled WGS sequence"/>
</dbReference>